<evidence type="ECO:0000313" key="3">
    <source>
        <dbReference type="Proteomes" id="UP000238083"/>
    </source>
</evidence>
<dbReference type="AlphaFoldDB" id="A0A2T0QWW8"/>
<organism evidence="2 3">
    <name type="scientific">Kineococcus rhizosphaerae</name>
    <dbReference type="NCBI Taxonomy" id="559628"/>
    <lineage>
        <taxon>Bacteria</taxon>
        <taxon>Bacillati</taxon>
        <taxon>Actinomycetota</taxon>
        <taxon>Actinomycetes</taxon>
        <taxon>Kineosporiales</taxon>
        <taxon>Kineosporiaceae</taxon>
        <taxon>Kineococcus</taxon>
    </lineage>
</organism>
<comment type="caution">
    <text evidence="2">The sequence shown here is derived from an EMBL/GenBank/DDBJ whole genome shotgun (WGS) entry which is preliminary data.</text>
</comment>
<reference evidence="2 3" key="1">
    <citation type="submission" date="2018-03" db="EMBL/GenBank/DDBJ databases">
        <title>Genomic Encyclopedia of Archaeal and Bacterial Type Strains, Phase II (KMG-II): from individual species to whole genera.</title>
        <authorList>
            <person name="Goeker M."/>
        </authorList>
    </citation>
    <scope>NUCLEOTIDE SEQUENCE [LARGE SCALE GENOMIC DNA]</scope>
    <source>
        <strain evidence="2 3">DSM 19711</strain>
    </source>
</reference>
<evidence type="ECO:0000313" key="2">
    <source>
        <dbReference type="EMBL" id="PRY10069.1"/>
    </source>
</evidence>
<name>A0A2T0QWW8_9ACTN</name>
<keyword evidence="3" id="KW-1185">Reference proteome</keyword>
<feature type="compositionally biased region" description="Basic residues" evidence="1">
    <location>
        <begin position="9"/>
        <end position="18"/>
    </location>
</feature>
<evidence type="ECO:0000256" key="1">
    <source>
        <dbReference type="SAM" id="MobiDB-lite"/>
    </source>
</evidence>
<protein>
    <submittedName>
        <fullName evidence="2">Uncharacterized protein</fullName>
    </submittedName>
</protein>
<accession>A0A2T0QWW8</accession>
<sequence length="315" mass="33201">MLRGERPRTPSHRRRARRAQVTTTSPRTSPAVVDVGARGSTLTVLRLRSRLRRERISSSRHTTTKHRTVRACPSRTSAHPGSGCRSLSRPVRTPWKAAGVITRARTPARSAPGPLTRGPRRSTRAPPTASGRQPSTAARAARASNPTAVLNTIRCTPGTALAPSGGPGPGPRGGEQTRAGAGGAVTGSGGDERCHELGRCDDRDERPAQLRGLPDGGRSPGPDPQQRHPAPKAKNPRVGRCPPGAARCVRRPADRHRARSQARTRPGDAGGVALALFAAGRPDAVRDGVHAQVGEFAAAAPLRPPPRCSTPTRWG</sequence>
<proteinExistence type="predicted"/>
<dbReference type="Proteomes" id="UP000238083">
    <property type="component" value="Unassembled WGS sequence"/>
</dbReference>
<feature type="region of interest" description="Disordered" evidence="1">
    <location>
        <begin position="53"/>
        <end position="89"/>
    </location>
</feature>
<dbReference type="EMBL" id="PVZF01000018">
    <property type="protein sequence ID" value="PRY10069.1"/>
    <property type="molecule type" value="Genomic_DNA"/>
</dbReference>
<feature type="compositionally biased region" description="Basic residues" evidence="1">
    <location>
        <begin position="248"/>
        <end position="262"/>
    </location>
</feature>
<feature type="compositionally biased region" description="Low complexity" evidence="1">
    <location>
        <begin position="134"/>
        <end position="148"/>
    </location>
</feature>
<feature type="region of interest" description="Disordered" evidence="1">
    <location>
        <begin position="103"/>
        <end position="271"/>
    </location>
</feature>
<gene>
    <name evidence="2" type="ORF">CLV37_11839</name>
</gene>
<feature type="compositionally biased region" description="Basic and acidic residues" evidence="1">
    <location>
        <begin position="190"/>
        <end position="208"/>
    </location>
</feature>
<feature type="region of interest" description="Disordered" evidence="1">
    <location>
        <begin position="1"/>
        <end position="35"/>
    </location>
</feature>
<feature type="compositionally biased region" description="Gly residues" evidence="1">
    <location>
        <begin position="180"/>
        <end position="189"/>
    </location>
</feature>